<comment type="caution">
    <text evidence="5">The sequence shown here is derived from an EMBL/GenBank/DDBJ whole genome shotgun (WGS) entry which is preliminary data.</text>
</comment>
<evidence type="ECO:0000256" key="4">
    <source>
        <dbReference type="ARBA" id="ARBA00022638"/>
    </source>
</evidence>
<accession>A0A2H6BZ36</accession>
<evidence type="ECO:0000313" key="5">
    <source>
        <dbReference type="EMBL" id="GBD55426.1"/>
    </source>
</evidence>
<evidence type="ECO:0000256" key="2">
    <source>
        <dbReference type="ARBA" id="ARBA00022525"/>
    </source>
</evidence>
<keyword evidence="2" id="KW-0964">Secreted</keyword>
<organism evidence="5 6">
    <name type="scientific">Microcystis aeruginosa NIES-298</name>
    <dbReference type="NCBI Taxonomy" id="449468"/>
    <lineage>
        <taxon>Bacteria</taxon>
        <taxon>Bacillati</taxon>
        <taxon>Cyanobacteriota</taxon>
        <taxon>Cyanophyceae</taxon>
        <taxon>Oscillatoriophycideae</taxon>
        <taxon>Chroococcales</taxon>
        <taxon>Microcystaceae</taxon>
        <taxon>Microcystis</taxon>
    </lineage>
</organism>
<dbReference type="GO" id="GO:0005576">
    <property type="term" value="C:extracellular region"/>
    <property type="evidence" value="ECO:0007669"/>
    <property type="project" value="UniProtKB-SubCell"/>
</dbReference>
<dbReference type="Gene3D" id="1.10.530.40">
    <property type="match status" value="1"/>
</dbReference>
<comment type="subcellular location">
    <subcellularLocation>
        <location evidence="1">Secreted</location>
    </subcellularLocation>
</comment>
<sequence length="604" mass="65895">MLTYKTLGQKNYEKKLVETLILLEGFDKNVKLKGDDSATIGYGYTFNRNNNLSIWTASGISLSANEIQILKEIDAAKNEDRTSLTEKIFKRTITEPEAKLLLLKTYPEKETVVNALNVPPSYEKVTLVSLNYNSVVGPKALIRPKLKNAIGSSNRAEAWYQIHYQSNGVKEKFKPGIAKRRFYEAELFGLYDSTFNEEDAKQIATMYTKYRNIILTYEEKWEAQLTEGYNKDFAKDINLSMEPTIDFWKTKYLINVDIEELQIIYQGVLALSGDTGKTYDTDKNEKDLLIGDITDDKLNGGKGNDALVGNDGKDTLIGGEGDDLLVGGKGDDSLLGGLGNDTVDYSSETTPITLTLTKNPDPKLTGINGTVKVGSDTDNLSSIETLKFTPKDDIVKIQSIPQGVTLDGGEGKDTLDFSTANPKVGVQVDSTTKVVKLGSDSLSITNFEIFVGTAYNDIFKVDEKTIKVDGGEGIDLVDFSNSSKPITVDLVKSGTGIPQYIKIENFKGSSFNDVFTLDKAANKVEAGNGNDIMIGGAGNDTLDGNFGKDGIADTKKGVAIKIGNIDLSTVEWTGISFFGVGRFKNASKTLMLDTDGVSGLIRVC</sequence>
<dbReference type="SUPFAM" id="SSF51120">
    <property type="entry name" value="beta-Roll"/>
    <property type="match status" value="2"/>
</dbReference>
<dbReference type="EMBL" id="BEYQ01000028">
    <property type="protein sequence ID" value="GBD55426.1"/>
    <property type="molecule type" value="Genomic_DNA"/>
</dbReference>
<dbReference type="AlphaFoldDB" id="A0A2H6BZ36"/>
<evidence type="ECO:0000256" key="3">
    <source>
        <dbReference type="ARBA" id="ARBA00022529"/>
    </source>
</evidence>
<dbReference type="InterPro" id="IPR011049">
    <property type="entry name" value="Serralysin-like_metalloprot_C"/>
</dbReference>
<dbReference type="InterPro" id="IPR023346">
    <property type="entry name" value="Lysozyme-like_dom_sf"/>
</dbReference>
<dbReference type="GO" id="GO:0031640">
    <property type="term" value="P:killing of cells of another organism"/>
    <property type="evidence" value="ECO:0007669"/>
    <property type="project" value="UniProtKB-KW"/>
</dbReference>
<gene>
    <name evidence="5" type="ORF">BGM30_45190</name>
</gene>
<keyword evidence="3" id="KW-0929">Antimicrobial</keyword>
<proteinExistence type="predicted"/>
<dbReference type="SUPFAM" id="SSF53955">
    <property type="entry name" value="Lysozyme-like"/>
    <property type="match status" value="1"/>
</dbReference>
<dbReference type="PANTHER" id="PTHR38340:SF1">
    <property type="entry name" value="S-LAYER PROTEIN"/>
    <property type="match status" value="1"/>
</dbReference>
<dbReference type="GO" id="GO:0042742">
    <property type="term" value="P:defense response to bacterium"/>
    <property type="evidence" value="ECO:0007669"/>
    <property type="project" value="UniProtKB-KW"/>
</dbReference>
<dbReference type="Proteomes" id="UP000236321">
    <property type="component" value="Unassembled WGS sequence"/>
</dbReference>
<dbReference type="Pfam" id="PF00353">
    <property type="entry name" value="HemolysinCabind"/>
    <property type="match status" value="2"/>
</dbReference>
<dbReference type="InterPro" id="IPR023347">
    <property type="entry name" value="Lysozyme_dom_sf"/>
</dbReference>
<reference evidence="6" key="1">
    <citation type="submission" date="2017-12" db="EMBL/GenBank/DDBJ databases">
        <title>Improved Draft Genome Sequence of Microcystis aeruginosa NIES-298, a Microcystin-Producing Cyanobacterium from Lake Kasumigaura, Japan.</title>
        <authorList>
            <person name="Yamaguchi H."/>
            <person name="Suzuki S."/>
            <person name="Kawachi M."/>
        </authorList>
    </citation>
    <scope>NUCLEOTIDE SEQUENCE [LARGE SCALE GENOMIC DNA]</scope>
    <source>
        <strain evidence="6">NIES-298</strain>
    </source>
</reference>
<evidence type="ECO:0000256" key="1">
    <source>
        <dbReference type="ARBA" id="ARBA00004613"/>
    </source>
</evidence>
<dbReference type="Gene3D" id="2.150.10.10">
    <property type="entry name" value="Serralysin-like metalloprotease, C-terminal"/>
    <property type="match status" value="2"/>
</dbReference>
<dbReference type="RefSeq" id="WP_272948469.1">
    <property type="nucleotide sequence ID" value="NZ_BEIU01000051.1"/>
</dbReference>
<dbReference type="PROSITE" id="PS00330">
    <property type="entry name" value="HEMOLYSIN_CALCIUM"/>
    <property type="match status" value="3"/>
</dbReference>
<protein>
    <submittedName>
        <fullName evidence="5">Uncharacterized protein</fullName>
    </submittedName>
</protein>
<dbReference type="InterPro" id="IPR050557">
    <property type="entry name" value="RTX_toxin/Mannuronan_C5-epim"/>
</dbReference>
<dbReference type="GO" id="GO:0005509">
    <property type="term" value="F:calcium ion binding"/>
    <property type="evidence" value="ECO:0007669"/>
    <property type="project" value="InterPro"/>
</dbReference>
<dbReference type="InterPro" id="IPR001343">
    <property type="entry name" value="Hemolysn_Ca-bd"/>
</dbReference>
<keyword evidence="4" id="KW-0081">Bacteriolytic enzyme</keyword>
<dbReference type="PRINTS" id="PR00313">
    <property type="entry name" value="CABNDNGRPT"/>
</dbReference>
<dbReference type="PANTHER" id="PTHR38340">
    <property type="entry name" value="S-LAYER PROTEIN"/>
    <property type="match status" value="1"/>
</dbReference>
<name>A0A2H6BZ36_MICAE</name>
<dbReference type="InterPro" id="IPR018511">
    <property type="entry name" value="Hemolysin-typ_Ca-bd_CS"/>
</dbReference>
<evidence type="ECO:0000313" key="6">
    <source>
        <dbReference type="Proteomes" id="UP000236321"/>
    </source>
</evidence>
<dbReference type="GO" id="GO:0003796">
    <property type="term" value="F:lysozyme activity"/>
    <property type="evidence" value="ECO:0007669"/>
    <property type="project" value="InterPro"/>
</dbReference>